<evidence type="ECO:0000313" key="2">
    <source>
        <dbReference type="EMBL" id="GAA1723728.1"/>
    </source>
</evidence>
<name>A0ABN2JF33_9ACTN</name>
<organism evidence="2 3">
    <name type="scientific">Aeromicrobium alkaliterrae</name>
    <dbReference type="NCBI Taxonomy" id="302168"/>
    <lineage>
        <taxon>Bacteria</taxon>
        <taxon>Bacillati</taxon>
        <taxon>Actinomycetota</taxon>
        <taxon>Actinomycetes</taxon>
        <taxon>Propionibacteriales</taxon>
        <taxon>Nocardioidaceae</taxon>
        <taxon>Aeromicrobium</taxon>
    </lineage>
</organism>
<dbReference type="Proteomes" id="UP001501057">
    <property type="component" value="Unassembled WGS sequence"/>
</dbReference>
<comment type="caution">
    <text evidence="2">The sequence shown here is derived from an EMBL/GenBank/DDBJ whole genome shotgun (WGS) entry which is preliminary data.</text>
</comment>
<dbReference type="InterPro" id="IPR007345">
    <property type="entry name" value="Polysacch_pyruvyl_Trfase"/>
</dbReference>
<dbReference type="RefSeq" id="WP_344196478.1">
    <property type="nucleotide sequence ID" value="NZ_BAAAME010000001.1"/>
</dbReference>
<dbReference type="EMBL" id="BAAAME010000001">
    <property type="protein sequence ID" value="GAA1723728.1"/>
    <property type="molecule type" value="Genomic_DNA"/>
</dbReference>
<sequence length="379" mass="40809">MPRPLRRRARRVYLIGVAGHPNFGDEAITRGWLRWLAKHRPHDEVWLDVPNPGGAAALHHGQHPHLVTVDTVHRLGWEAPTEDVAEVAAHARGVIEEPGRSPRWVAGLDALRTADSVHLIGGGFVHARHPNTASVVVAMLWAAARPDIRTAVTGAGLTPSSPELDTLYGELGPLLDVAAVRDPDSATVLPGSVVAPDDVWLGGLEQHLDRRGAQRESAHHVMVLAQGDGHDRHDQLTATVVAQMEAWGVESGQYSVVEANPPVDGHVRETLEDRFGPHRFYPFVEVNARGLPVAPGQRWISTRYHPHLLAAAGGASGVAITVSDGYYDVKHRAVEAAGSTWPVVGIGSTPVDAGGPGDLPDRARQHTEAVTDLANRIYR</sequence>
<evidence type="ECO:0000313" key="3">
    <source>
        <dbReference type="Proteomes" id="UP001501057"/>
    </source>
</evidence>
<reference evidence="2 3" key="1">
    <citation type="journal article" date="2019" name="Int. J. Syst. Evol. Microbiol.">
        <title>The Global Catalogue of Microorganisms (GCM) 10K type strain sequencing project: providing services to taxonomists for standard genome sequencing and annotation.</title>
        <authorList>
            <consortium name="The Broad Institute Genomics Platform"/>
            <consortium name="The Broad Institute Genome Sequencing Center for Infectious Disease"/>
            <person name="Wu L."/>
            <person name="Ma J."/>
        </authorList>
    </citation>
    <scope>NUCLEOTIDE SEQUENCE [LARGE SCALE GENOMIC DNA]</scope>
    <source>
        <strain evidence="2 3">JCM 13518</strain>
    </source>
</reference>
<feature type="domain" description="Polysaccharide pyruvyl transferase" evidence="1">
    <location>
        <begin position="22"/>
        <end position="210"/>
    </location>
</feature>
<gene>
    <name evidence="2" type="ORF">GCM10009710_00610</name>
</gene>
<accession>A0ABN2JF33</accession>
<protein>
    <recommendedName>
        <fullName evidence="1">Polysaccharide pyruvyl transferase domain-containing protein</fullName>
    </recommendedName>
</protein>
<evidence type="ECO:0000259" key="1">
    <source>
        <dbReference type="Pfam" id="PF04230"/>
    </source>
</evidence>
<keyword evidence="3" id="KW-1185">Reference proteome</keyword>
<dbReference type="Pfam" id="PF04230">
    <property type="entry name" value="PS_pyruv_trans"/>
    <property type="match status" value="1"/>
</dbReference>
<proteinExistence type="predicted"/>